<organism evidence="1 2">
    <name type="scientific">Ophiocordyceps sinensis (strain Co18 / CGMCC 3.14243)</name>
    <name type="common">Yarsagumba caterpillar fungus</name>
    <name type="synonym">Hirsutella sinensis</name>
    <dbReference type="NCBI Taxonomy" id="911162"/>
    <lineage>
        <taxon>Eukaryota</taxon>
        <taxon>Fungi</taxon>
        <taxon>Dikarya</taxon>
        <taxon>Ascomycota</taxon>
        <taxon>Pezizomycotina</taxon>
        <taxon>Sordariomycetes</taxon>
        <taxon>Hypocreomycetidae</taxon>
        <taxon>Hypocreales</taxon>
        <taxon>Ophiocordycipitaceae</taxon>
        <taxon>Ophiocordyceps</taxon>
    </lineage>
</organism>
<dbReference type="EMBL" id="KE652408">
    <property type="protein sequence ID" value="EQL01847.1"/>
    <property type="molecule type" value="Genomic_DNA"/>
</dbReference>
<sequence length="373" mass="41400">MTSPMDELPNEVREQETRRQCWFRVAVSDRQAPRLRLLDLYYSRVVDLEKGFACPSRELAVVALVSRRLYSVGVRVLYRRLVDAVRLPDHELILECYHPSAKISTPYLACRYLGTRADGGAIDDGEPLLADLFRLYSSFRPVVAAEEDGWPLDTATRQRRRRRRRRLQQSQLDAEGALALPQQLQAGHQIEQEGGQEGDDDDDQDKDEMATQDIDLDQGELFSQLCTVTNVVKRSARRGLLSSHANTCHGVVRVWRKWLADMAAASPTCHGYDDAGSTKDGNTTIGCDGFLWVDAAKSVGLKFRVVPAAALAGSSLLLSGPFDDCEDDEPAVSYTLVYQELVVRSSMLLSAVEASASPSTKAVIIAQFEGHLL</sequence>
<dbReference type="OrthoDB" id="9981546at2759"/>
<evidence type="ECO:0000313" key="1">
    <source>
        <dbReference type="EMBL" id="EQL01847.1"/>
    </source>
</evidence>
<gene>
    <name evidence="1" type="ORF">OCS_02450</name>
</gene>
<dbReference type="eggNOG" id="ENOG502SGAZ">
    <property type="taxonomic scope" value="Eukaryota"/>
</dbReference>
<reference evidence="1 2" key="1">
    <citation type="journal article" date="2013" name="Chin. Sci. Bull.">
        <title>Genome survey uncovers the secrets of sex and lifestyle in caterpillar fungus.</title>
        <authorList>
            <person name="Hu X."/>
            <person name="Zhang Y."/>
            <person name="Xiao G."/>
            <person name="Zheng P."/>
            <person name="Xia Y."/>
            <person name="Zhang X."/>
            <person name="St Leger R.J."/>
            <person name="Liu X."/>
            <person name="Wang C."/>
        </authorList>
    </citation>
    <scope>NUCLEOTIDE SEQUENCE [LARGE SCALE GENOMIC DNA]</scope>
    <source>
        <strain evidence="2">Co18 / CGMCC 3.14243</strain>
        <tissue evidence="1">Fruit-body</tissue>
    </source>
</reference>
<dbReference type="Proteomes" id="UP000019374">
    <property type="component" value="Unassembled WGS sequence"/>
</dbReference>
<protein>
    <submittedName>
        <fullName evidence="1">F-box domain containing protein</fullName>
    </submittedName>
</protein>
<dbReference type="AlphaFoldDB" id="T5AJA7"/>
<accession>T5AJA7</accession>
<evidence type="ECO:0000313" key="2">
    <source>
        <dbReference type="Proteomes" id="UP000019374"/>
    </source>
</evidence>
<dbReference type="HOGENOM" id="CLU_044875_0_0_1"/>
<proteinExistence type="predicted"/>
<name>T5AJA7_OPHSC</name>